<name>A0A8K0UG24_9AGAR</name>
<evidence type="ECO:0000313" key="2">
    <source>
        <dbReference type="EMBL" id="KAH8087195.1"/>
    </source>
</evidence>
<keyword evidence="3" id="KW-1185">Reference proteome</keyword>
<evidence type="ECO:0000256" key="1">
    <source>
        <dbReference type="SAM" id="MobiDB-lite"/>
    </source>
</evidence>
<accession>A0A8K0UG24</accession>
<dbReference type="AlphaFoldDB" id="A0A8K0UG24"/>
<protein>
    <submittedName>
        <fullName evidence="2">Uncharacterized protein</fullName>
    </submittedName>
</protein>
<sequence>MSSPIAFTRPQAPAAVDTTISSSASSTSSLAGKYIPVHKRGGATPPSDAPPSSSRSPSPSRPKRHRHRKSAIADYEHNHQDTPIHTSIPNIYSISDLLSLSSSPAPLTPTQLANLQELVPFTYSPPAVALTQSQQQRRRRNNRVGKSTKPPRPLVTAPEELHEHRRKHNWGWHPTTHVEDTWRHAPAPVAVQ</sequence>
<organism evidence="2 3">
    <name type="scientific">Cristinia sonorae</name>
    <dbReference type="NCBI Taxonomy" id="1940300"/>
    <lineage>
        <taxon>Eukaryota</taxon>
        <taxon>Fungi</taxon>
        <taxon>Dikarya</taxon>
        <taxon>Basidiomycota</taxon>
        <taxon>Agaricomycotina</taxon>
        <taxon>Agaricomycetes</taxon>
        <taxon>Agaricomycetidae</taxon>
        <taxon>Agaricales</taxon>
        <taxon>Pleurotineae</taxon>
        <taxon>Stephanosporaceae</taxon>
        <taxon>Cristinia</taxon>
    </lineage>
</organism>
<comment type="caution">
    <text evidence="2">The sequence shown here is derived from an EMBL/GenBank/DDBJ whole genome shotgun (WGS) entry which is preliminary data.</text>
</comment>
<feature type="region of interest" description="Disordered" evidence="1">
    <location>
        <begin position="129"/>
        <end position="192"/>
    </location>
</feature>
<dbReference type="EMBL" id="JAEVFJ010000041">
    <property type="protein sequence ID" value="KAH8087195.1"/>
    <property type="molecule type" value="Genomic_DNA"/>
</dbReference>
<reference evidence="2" key="1">
    <citation type="journal article" date="2021" name="New Phytol.">
        <title>Evolutionary innovations through gain and loss of genes in the ectomycorrhizal Boletales.</title>
        <authorList>
            <person name="Wu G."/>
            <person name="Miyauchi S."/>
            <person name="Morin E."/>
            <person name="Kuo A."/>
            <person name="Drula E."/>
            <person name="Varga T."/>
            <person name="Kohler A."/>
            <person name="Feng B."/>
            <person name="Cao Y."/>
            <person name="Lipzen A."/>
            <person name="Daum C."/>
            <person name="Hundley H."/>
            <person name="Pangilinan J."/>
            <person name="Johnson J."/>
            <person name="Barry K."/>
            <person name="LaButti K."/>
            <person name="Ng V."/>
            <person name="Ahrendt S."/>
            <person name="Min B."/>
            <person name="Choi I.G."/>
            <person name="Park H."/>
            <person name="Plett J.M."/>
            <person name="Magnuson J."/>
            <person name="Spatafora J.W."/>
            <person name="Nagy L.G."/>
            <person name="Henrissat B."/>
            <person name="Grigoriev I.V."/>
            <person name="Yang Z.L."/>
            <person name="Xu J."/>
            <person name="Martin F.M."/>
        </authorList>
    </citation>
    <scope>NUCLEOTIDE SEQUENCE</scope>
    <source>
        <strain evidence="2">KKN 215</strain>
    </source>
</reference>
<feature type="compositionally biased region" description="Low complexity" evidence="1">
    <location>
        <begin position="18"/>
        <end position="29"/>
    </location>
</feature>
<evidence type="ECO:0000313" key="3">
    <source>
        <dbReference type="Proteomes" id="UP000813824"/>
    </source>
</evidence>
<feature type="region of interest" description="Disordered" evidence="1">
    <location>
        <begin position="1"/>
        <end position="87"/>
    </location>
</feature>
<feature type="compositionally biased region" description="Basic residues" evidence="1">
    <location>
        <begin position="61"/>
        <end position="70"/>
    </location>
</feature>
<dbReference type="Proteomes" id="UP000813824">
    <property type="component" value="Unassembled WGS sequence"/>
</dbReference>
<gene>
    <name evidence="2" type="ORF">BXZ70DRAFT_544462</name>
</gene>
<proteinExistence type="predicted"/>